<feature type="domain" description="BTB" evidence="1">
    <location>
        <begin position="198"/>
        <end position="266"/>
    </location>
</feature>
<dbReference type="InterPro" id="IPR000210">
    <property type="entry name" value="BTB/POZ_dom"/>
</dbReference>
<dbReference type="EMBL" id="LJIJ01001911">
    <property type="protein sequence ID" value="ODM90555.1"/>
    <property type="molecule type" value="Genomic_DNA"/>
</dbReference>
<keyword evidence="3" id="KW-1185">Reference proteome</keyword>
<dbReference type="Gene3D" id="3.30.710.10">
    <property type="entry name" value="Potassium Channel Kv1.1, Chain A"/>
    <property type="match status" value="2"/>
</dbReference>
<dbReference type="PROSITE" id="PS50097">
    <property type="entry name" value="BTB"/>
    <property type="match status" value="2"/>
</dbReference>
<protein>
    <submittedName>
        <fullName evidence="2">Kelch-like protein 40a</fullName>
    </submittedName>
</protein>
<evidence type="ECO:0000259" key="1">
    <source>
        <dbReference type="PROSITE" id="PS50097"/>
    </source>
</evidence>
<feature type="domain" description="BTB" evidence="1">
    <location>
        <begin position="543"/>
        <end position="609"/>
    </location>
</feature>
<dbReference type="Proteomes" id="UP000094527">
    <property type="component" value="Unassembled WGS sequence"/>
</dbReference>
<comment type="caution">
    <text evidence="2">The sequence shown here is derived from an EMBL/GenBank/DDBJ whole genome shotgun (WGS) entry which is preliminary data.</text>
</comment>
<dbReference type="OrthoDB" id="6482909at2759"/>
<reference evidence="2 3" key="1">
    <citation type="journal article" date="2016" name="Genome Biol. Evol.">
        <title>Gene Family Evolution Reflects Adaptation to Soil Environmental Stressors in the Genome of the Collembolan Orchesella cincta.</title>
        <authorList>
            <person name="Faddeeva-Vakhrusheva A."/>
            <person name="Derks M.F."/>
            <person name="Anvar S.Y."/>
            <person name="Agamennone V."/>
            <person name="Suring W."/>
            <person name="Smit S."/>
            <person name="van Straalen N.M."/>
            <person name="Roelofs D."/>
        </authorList>
    </citation>
    <scope>NUCLEOTIDE SEQUENCE [LARGE SCALE GENOMIC DNA]</scope>
    <source>
        <tissue evidence="2">Mixed pool</tissue>
    </source>
</reference>
<dbReference type="AlphaFoldDB" id="A0A1D2MC48"/>
<gene>
    <name evidence="2" type="ORF">Ocin01_16127</name>
</gene>
<evidence type="ECO:0000313" key="2">
    <source>
        <dbReference type="EMBL" id="ODM90555.1"/>
    </source>
</evidence>
<dbReference type="SMART" id="SM00225">
    <property type="entry name" value="BTB"/>
    <property type="match status" value="2"/>
</dbReference>
<dbReference type="STRING" id="48709.A0A1D2MC48"/>
<dbReference type="InterPro" id="IPR011333">
    <property type="entry name" value="SKP1/BTB/POZ_sf"/>
</dbReference>
<dbReference type="CDD" id="cd18186">
    <property type="entry name" value="BTB_POZ_ZBTB_KLHL-like"/>
    <property type="match status" value="2"/>
</dbReference>
<organism evidence="2 3">
    <name type="scientific">Orchesella cincta</name>
    <name type="common">Springtail</name>
    <name type="synonym">Podura cincta</name>
    <dbReference type="NCBI Taxonomy" id="48709"/>
    <lineage>
        <taxon>Eukaryota</taxon>
        <taxon>Metazoa</taxon>
        <taxon>Ecdysozoa</taxon>
        <taxon>Arthropoda</taxon>
        <taxon>Hexapoda</taxon>
        <taxon>Collembola</taxon>
        <taxon>Entomobryomorpha</taxon>
        <taxon>Entomobryoidea</taxon>
        <taxon>Orchesellidae</taxon>
        <taxon>Orchesellinae</taxon>
        <taxon>Orchesella</taxon>
    </lineage>
</organism>
<dbReference type="PANTHER" id="PTHR24413">
    <property type="entry name" value="SPECKLE-TYPE POZ PROTEIN"/>
    <property type="match status" value="1"/>
</dbReference>
<proteinExistence type="predicted"/>
<dbReference type="Pfam" id="PF00651">
    <property type="entry name" value="BTB"/>
    <property type="match status" value="2"/>
</dbReference>
<dbReference type="SUPFAM" id="SSF54695">
    <property type="entry name" value="POZ domain"/>
    <property type="match status" value="2"/>
</dbReference>
<name>A0A1D2MC48_ORCCI</name>
<evidence type="ECO:0000313" key="3">
    <source>
        <dbReference type="Proteomes" id="UP000094527"/>
    </source>
</evidence>
<sequence>MESIQRQAYLVKDKSINHFHWAPQLLANSTCPGHAILYEGNFEDTQLWLIESNANGTPTDTVSAVNQILKQSTERSCIEMSAKNDDVKSDINISVSTLFGSSFVQNISNVLAEPKLTIEGKFNRTEPFKLAGLELRTASHVENFEGASKISQFLKKYSNYSGFNITYSIILEWQDLKLTVRKEQSTVLDKLLSNKLLTDCCIIAENSKEVSCHRSILAVSSDVIYAMLTSGLQESQTNKIDMTDIDEEVVGLLLVHLYGRDINTVAMKEEIAYDLLRTAHKYNISSLQELMTVTIFNKPNDSFNMNTVLNLYFFTLRVEELNPLHKKVLNILKINPNKVLASTVYQELLEKSPKEASKLALKLLGLVIVGTNSASQTDYPGQAALLEGSWESFEVYQDNSVSINGNTLSAIKQALQLSTAHSCIYLFVVNDQKTNVMRLSARIVMDDAVVKTLSNLLTEPKLAINGKIHNTNFSISDLNLQTINCIENIDGSMHFIQEMNAYGGLTRFGVTYSLLLSWVELKMTTTVERSSTLDILFKEKLLSDCYLQTATAGDEVSCHKNILAANSDVFRELVTNSSESVRLDLSTMCTPAVNLLVAFVYGQEINVEEMNEQIAFELLQTAHTYHITKLEKLMIVTLFNRSDDRFEMDMVLAIYRFTLDEEALNELCNKMLRILKRDSNKLLASTVYQELLDKSPKEASKLALKLLGIVTGGSNLKALPPC</sequence>
<accession>A0A1D2MC48</accession>